<evidence type="ECO:0000313" key="2">
    <source>
        <dbReference type="EMBL" id="KAL3764477.1"/>
    </source>
</evidence>
<name>A0ABD3MLV3_9STRA</name>
<dbReference type="SUPFAM" id="SSF53474">
    <property type="entry name" value="alpha/beta-Hydrolases"/>
    <property type="match status" value="1"/>
</dbReference>
<feature type="compositionally biased region" description="Low complexity" evidence="1">
    <location>
        <begin position="83"/>
        <end position="107"/>
    </location>
</feature>
<evidence type="ECO:0000313" key="3">
    <source>
        <dbReference type="Proteomes" id="UP001530315"/>
    </source>
</evidence>
<reference evidence="2 3" key="1">
    <citation type="submission" date="2024-10" db="EMBL/GenBank/DDBJ databases">
        <title>Updated reference genomes for cyclostephanoid diatoms.</title>
        <authorList>
            <person name="Roberts W.R."/>
            <person name="Alverson A.J."/>
        </authorList>
    </citation>
    <scope>NUCLEOTIDE SEQUENCE [LARGE SCALE GENOMIC DNA]</scope>
    <source>
        <strain evidence="2 3">AJA276-08</strain>
    </source>
</reference>
<feature type="compositionally biased region" description="Low complexity" evidence="1">
    <location>
        <begin position="29"/>
        <end position="47"/>
    </location>
</feature>
<evidence type="ECO:0000256" key="1">
    <source>
        <dbReference type="SAM" id="MobiDB-lite"/>
    </source>
</evidence>
<keyword evidence="3" id="KW-1185">Reference proteome</keyword>
<dbReference type="Proteomes" id="UP001530315">
    <property type="component" value="Unassembled WGS sequence"/>
</dbReference>
<proteinExistence type="predicted"/>
<feature type="region of interest" description="Disordered" evidence="1">
    <location>
        <begin position="1"/>
        <end position="57"/>
    </location>
</feature>
<dbReference type="AlphaFoldDB" id="A0ABD3MLV3"/>
<organism evidence="2 3">
    <name type="scientific">Stephanodiscus triporus</name>
    <dbReference type="NCBI Taxonomy" id="2934178"/>
    <lineage>
        <taxon>Eukaryota</taxon>
        <taxon>Sar</taxon>
        <taxon>Stramenopiles</taxon>
        <taxon>Ochrophyta</taxon>
        <taxon>Bacillariophyta</taxon>
        <taxon>Coscinodiscophyceae</taxon>
        <taxon>Thalassiosirophycidae</taxon>
        <taxon>Stephanodiscales</taxon>
        <taxon>Stephanodiscaceae</taxon>
        <taxon>Stephanodiscus</taxon>
    </lineage>
</organism>
<comment type="caution">
    <text evidence="2">The sequence shown here is derived from an EMBL/GenBank/DDBJ whole genome shotgun (WGS) entry which is preliminary data.</text>
</comment>
<accession>A0ABD3MLV3</accession>
<feature type="compositionally biased region" description="Basic residues" evidence="1">
    <location>
        <begin position="15"/>
        <end position="28"/>
    </location>
</feature>
<protein>
    <recommendedName>
        <fullName evidence="4">GPI inositol-deacylase</fullName>
    </recommendedName>
</protein>
<feature type="compositionally biased region" description="Basic and acidic residues" evidence="1">
    <location>
        <begin position="117"/>
        <end position="126"/>
    </location>
</feature>
<feature type="region of interest" description="Disordered" evidence="1">
    <location>
        <begin position="72"/>
        <end position="131"/>
    </location>
</feature>
<gene>
    <name evidence="2" type="ORF">ACHAW5_000141</name>
</gene>
<evidence type="ECO:0008006" key="4">
    <source>
        <dbReference type="Google" id="ProtNLM"/>
    </source>
</evidence>
<feature type="compositionally biased region" description="Polar residues" evidence="1">
    <location>
        <begin position="1"/>
        <end position="11"/>
    </location>
</feature>
<dbReference type="Gene3D" id="3.40.50.1820">
    <property type="entry name" value="alpha/beta hydrolase"/>
    <property type="match status" value="1"/>
</dbReference>
<dbReference type="EMBL" id="JALLAZ020001773">
    <property type="protein sequence ID" value="KAL3764477.1"/>
    <property type="molecule type" value="Genomic_DNA"/>
</dbReference>
<dbReference type="InterPro" id="IPR029058">
    <property type="entry name" value="AB_hydrolase_fold"/>
</dbReference>
<sequence length="392" mass="41744">MTSRTCDTWDTSRPRLSRHASARRRRRGTATATAAAAPARTTTTAPSVGGGGRGSEAGADAAAAFATFHLPSRRRSLAPPPGSSSLGSSTASSSTTTATILDGDLLSRGGGGAEEAGEGKGLDRRCFPPRPVPNVGEPNLFDIPPDLHPTYRQIPALFRVVLASVSALLVAGRRRRRRRPSSMFGAARLLSTTAATTTTTITAWRALRESVVFLLRAALLWKISELVVQERFLSPSRVTTAYLAEGGRLPSALSRYGSENSAGIGLALLAGCLDRRSRDDDGDGDGGLGAVRSVAVFGHSMGARAALSMALRCASDPGLMIRPVLVVLVAPALEGVTLPQSRRRRAARSCVARSGGTRWGDRTRGLAKRVWVAWRRIFVDRPLRYGLRRLVW</sequence>